<sequence length="347" mass="40131">MPYNPKGEAVIDAYDAFVKSRKQGTKQSEAGRFRSWKDAKRAIKFQPENYSNATWYSTFVKGLSFEASEPLPSKDIEYQAKHKDKSFKLRVRKQTWEQSTQLVYDKKRWFAVFPVEFIPQLSDKQTMIALDPGVRSFLTGFDGDKFIDIGNNDIAKIYRLCRFIDGLISQKSKLKGRANKRQRQRTQSKIDSLFIRVRNLIDECHKKVAKWLTTEYRLIFLPTFETSQMVAKTGNKKRKINCKTVRQMLRWSHFRFKQTLKFQALKRGCTVMDVTEEYTSKTCTSCGHVHLLLGSSKKFKCPKCGHKLPRDWNGALGIFLKALRDIAELGASVSSTLCPEKSADYRA</sequence>
<protein>
    <submittedName>
        <fullName evidence="3">Transposase</fullName>
    </submittedName>
</protein>
<name>A0A846HAX4_9CYAN</name>
<dbReference type="AlphaFoldDB" id="A0A846HAX4"/>
<dbReference type="PANTHER" id="PTHR36172:SF1">
    <property type="entry name" value="RESOLVASE-RELATED"/>
    <property type="match status" value="1"/>
</dbReference>
<feature type="domain" description="Cas12f1-like TNB" evidence="2">
    <location>
        <begin position="253"/>
        <end position="318"/>
    </location>
</feature>
<proteinExistence type="predicted"/>
<dbReference type="PANTHER" id="PTHR36172">
    <property type="match status" value="1"/>
</dbReference>
<keyword evidence="4" id="KW-1185">Reference proteome</keyword>
<keyword evidence="1" id="KW-0238">DNA-binding</keyword>
<organism evidence="3 4">
    <name type="scientific">Hassallia byssoidea VB512170</name>
    <dbReference type="NCBI Taxonomy" id="1304833"/>
    <lineage>
        <taxon>Bacteria</taxon>
        <taxon>Bacillati</taxon>
        <taxon>Cyanobacteriota</taxon>
        <taxon>Cyanophyceae</taxon>
        <taxon>Nostocales</taxon>
        <taxon>Tolypothrichaceae</taxon>
        <taxon>Hassallia</taxon>
    </lineage>
</organism>
<evidence type="ECO:0000313" key="3">
    <source>
        <dbReference type="EMBL" id="NEU73611.1"/>
    </source>
</evidence>
<gene>
    <name evidence="3" type="ORF">PI95_013830</name>
</gene>
<dbReference type="EMBL" id="JTCM02000026">
    <property type="protein sequence ID" value="NEU73611.1"/>
    <property type="molecule type" value="Genomic_DNA"/>
</dbReference>
<accession>A0A846HAX4</accession>
<evidence type="ECO:0000313" key="4">
    <source>
        <dbReference type="Proteomes" id="UP000031549"/>
    </source>
</evidence>
<dbReference type="InterPro" id="IPR051491">
    <property type="entry name" value="Recombinase/Transposase-rel"/>
</dbReference>
<dbReference type="GO" id="GO:0003677">
    <property type="term" value="F:DNA binding"/>
    <property type="evidence" value="ECO:0007669"/>
    <property type="project" value="UniProtKB-KW"/>
</dbReference>
<dbReference type="Proteomes" id="UP000031549">
    <property type="component" value="Unassembled WGS sequence"/>
</dbReference>
<reference evidence="3 4" key="1">
    <citation type="journal article" date="2015" name="Genome Announc.">
        <title>Draft Genome Sequence of Cyanobacterium Hassallia byssoidea Strain VB512170, Isolated from Monuments in India.</title>
        <authorList>
            <person name="Singh D."/>
            <person name="Chandrababunaidu M.M."/>
            <person name="Panda A."/>
            <person name="Sen D."/>
            <person name="Bhattacharyya S."/>
            <person name="Adhikary S.P."/>
            <person name="Tripathy S."/>
        </authorList>
    </citation>
    <scope>NUCLEOTIDE SEQUENCE [LARGE SCALE GENOMIC DNA]</scope>
    <source>
        <strain evidence="3 4">VB512170</strain>
    </source>
</reference>
<dbReference type="Pfam" id="PF07282">
    <property type="entry name" value="Cas12f1-like_TNB"/>
    <property type="match status" value="1"/>
</dbReference>
<evidence type="ECO:0000256" key="1">
    <source>
        <dbReference type="ARBA" id="ARBA00023125"/>
    </source>
</evidence>
<dbReference type="NCBIfam" id="NF040570">
    <property type="entry name" value="guided_TnpB"/>
    <property type="match status" value="1"/>
</dbReference>
<comment type="caution">
    <text evidence="3">The sequence shown here is derived from an EMBL/GenBank/DDBJ whole genome shotgun (WGS) entry which is preliminary data.</text>
</comment>
<dbReference type="InterPro" id="IPR010095">
    <property type="entry name" value="Cas12f1-like_TNB"/>
</dbReference>
<evidence type="ECO:0000259" key="2">
    <source>
        <dbReference type="Pfam" id="PF07282"/>
    </source>
</evidence>